<reference evidence="7 8" key="1">
    <citation type="submission" date="2017-06" db="EMBL/GenBank/DDBJ databases">
        <title>Aedes aegypti genome working group (AGWG) sequencing and assembly.</title>
        <authorList>
            <consortium name="Aedes aegypti Genome Working Group (AGWG)"/>
            <person name="Matthews B.J."/>
        </authorList>
    </citation>
    <scope>NUCLEOTIDE SEQUENCE [LARGE SCALE GENOMIC DNA]</scope>
    <source>
        <strain evidence="7 8">LVP_AGWG</strain>
    </source>
</reference>
<feature type="domain" description="C2H2-type" evidence="6">
    <location>
        <begin position="574"/>
        <end position="597"/>
    </location>
</feature>
<dbReference type="Pfam" id="PF12874">
    <property type="entry name" value="zf-met"/>
    <property type="match status" value="1"/>
</dbReference>
<gene>
    <name evidence="7" type="primary">5564911</name>
</gene>
<dbReference type="InterPro" id="IPR013087">
    <property type="entry name" value="Znf_C2H2_type"/>
</dbReference>
<dbReference type="Pfam" id="PF00096">
    <property type="entry name" value="zf-C2H2"/>
    <property type="match status" value="1"/>
</dbReference>
<proteinExistence type="predicted"/>
<protein>
    <recommendedName>
        <fullName evidence="6">C2H2-type domain-containing protein</fullName>
    </recommendedName>
</protein>
<feature type="compositionally biased region" description="Acidic residues" evidence="5">
    <location>
        <begin position="207"/>
        <end position="220"/>
    </location>
</feature>
<reference evidence="7" key="2">
    <citation type="submission" date="2020-05" db="UniProtKB">
        <authorList>
            <consortium name="EnsemblMetazoa"/>
        </authorList>
    </citation>
    <scope>IDENTIFICATION</scope>
    <source>
        <strain evidence="7">LVP_AGWG</strain>
    </source>
</reference>
<dbReference type="PANTHER" id="PTHR24379:SF121">
    <property type="entry name" value="C2H2-TYPE DOMAIN-CONTAINING PROTEIN"/>
    <property type="match status" value="1"/>
</dbReference>
<dbReference type="SMART" id="SM00451">
    <property type="entry name" value="ZnF_U1"/>
    <property type="match status" value="3"/>
</dbReference>
<dbReference type="PROSITE" id="PS50157">
    <property type="entry name" value="ZINC_FINGER_C2H2_2"/>
    <property type="match status" value="5"/>
</dbReference>
<dbReference type="Pfam" id="PF13909">
    <property type="entry name" value="zf-H2C2_5"/>
    <property type="match status" value="1"/>
</dbReference>
<feature type="domain" description="C2H2-type" evidence="6">
    <location>
        <begin position="1012"/>
        <end position="1040"/>
    </location>
</feature>
<evidence type="ECO:0000256" key="3">
    <source>
        <dbReference type="ARBA" id="ARBA00022771"/>
    </source>
</evidence>
<feature type="compositionally biased region" description="Low complexity" evidence="5">
    <location>
        <begin position="729"/>
        <end position="744"/>
    </location>
</feature>
<evidence type="ECO:0000313" key="8">
    <source>
        <dbReference type="Proteomes" id="UP000008820"/>
    </source>
</evidence>
<dbReference type="GO" id="GO:0008270">
    <property type="term" value="F:zinc ion binding"/>
    <property type="evidence" value="ECO:0007669"/>
    <property type="project" value="UniProtKB-KW"/>
</dbReference>
<dbReference type="FunFam" id="3.30.160.60:FF:000446">
    <property type="entry name" value="Zinc finger protein"/>
    <property type="match status" value="1"/>
</dbReference>
<dbReference type="PROSITE" id="PS00028">
    <property type="entry name" value="ZINC_FINGER_C2H2_1"/>
    <property type="match status" value="5"/>
</dbReference>
<keyword evidence="2" id="KW-0677">Repeat</keyword>
<dbReference type="AlphaFoldDB" id="A0A6I8TRQ4"/>
<evidence type="ECO:0000259" key="6">
    <source>
        <dbReference type="PROSITE" id="PS50157"/>
    </source>
</evidence>
<dbReference type="GO" id="GO:0003676">
    <property type="term" value="F:nucleic acid binding"/>
    <property type="evidence" value="ECO:0007669"/>
    <property type="project" value="InterPro"/>
</dbReference>
<dbReference type="InParanoid" id="A0A6I8TRQ4"/>
<feature type="region of interest" description="Disordered" evidence="5">
    <location>
        <begin position="202"/>
        <end position="279"/>
    </location>
</feature>
<name>A0A6I8TRQ4_AEDAE</name>
<feature type="domain" description="C2H2-type" evidence="6">
    <location>
        <begin position="670"/>
        <end position="690"/>
    </location>
</feature>
<evidence type="ECO:0000313" key="7">
    <source>
        <dbReference type="EnsemblMetazoa" id="AAEL014653-PB"/>
    </source>
</evidence>
<sequence length="1263" mass="142936">MLHEEVELDDTHLCNKCGRTVVGLETYIKHRKVACVPSKPATVTIASGPSPRIVPSEQGYSSFDFGDAIKDADHHKKLPNYGFNYDLEPHHSDPVQRPDSKTDYKNEVNYDYELGADLFFSSLELQSSSKKSGNLHASTSKLNVPIRPKERKSTVSLSNTDPEPEQEHEDDWIAPEHDSEKLMKAVSDISGTKRVELFPFFQHESPEPSEDESEDDEDFDAPPRTHTGGKWKPENRPSSSQWRHWPDQDAQLDKSIEQDDDEDYKSFSPPPGHTKGKWVPGSKITRLEYRVPSFPSKPFDESYWCSICNRKLASRFVYERHLKSNLHIKKAQEESELERAVKPGFYSNELSKRITKPSVYLGDDFFSSNLSPEKSSTPIPLVLQDDPSPTSAKIKRKRKCYYTKCEICKTRLPTHLLGKHLISRYHYRRMLNRPEQCFDDILKNIHRIVLQSPFQCHPCRFYANTEEHFMAHWNSVEHEENVSSGGRLWCSFCKFECSDNFQMTNHLLDQDHQEVISVINRSVPIIIRKITPIRCVFCGDEFRYNAMLNKHHEYCNEGTPEDALRVRRTFQNAFNCNICKASFHNNTLLLQHNQKLHRMATYYCSICEITFKTPNESLKHRKTTAHKVMSARKRKKDAIPPKVCNICKKQLPDILALKDHIRNDHPDIRYSCPQCGQNFVLAQELGRHVRDKNCSFFNSTTSSSTTGAATEAASSMQPDMVVGTLASTSRTHPATTLTTTTTTTPAENSIIPNDSIKVNMNDHKVAKESHLYSSGSKIAPTTAASGAHRAGATSEHGIATLSRAAVDESEAFASIAPMTMMGHYSTLLPSTVHGALPGIETHRVVVTTTHNFLLPGPSPSSSQSSLSAHQPLIVIPTTTTMTQSASIPPSNVDDDDDNDDDNIVTSASTSAEIFFAMANNASENNTVYVDEIVGTTTEGNSVVSWQCKICPFRSNSQAEFLYHEILHSSQTVSTSLGTPDVATKITCPLCKKQFAKASLRCHLRQHTDERIFPCELCPMSFTRKANLKNHMVNVHTRKVKVKEEAIDNDANQTAIVQKPQEPPKSVVCATCGKAFPNRKILSQHAKVHVASKSIKEFACQYENCFYIGHTASEVRTHLLSCHSDERNYVCSEQGCDYRGKTITQLRRHSQRHEETEKKYKCNQCEFATRIPGHLKRHLLVHSGGKPFQCPHCEYSCNNIENLRKHVISTSKHKGKFLYECKYCPATTESEEVYKSNFSKDYRNHLLTHHKLPKEEANQAVRIF</sequence>
<organism evidence="7 8">
    <name type="scientific">Aedes aegypti</name>
    <name type="common">Yellowfever mosquito</name>
    <name type="synonym">Culex aegypti</name>
    <dbReference type="NCBI Taxonomy" id="7159"/>
    <lineage>
        <taxon>Eukaryota</taxon>
        <taxon>Metazoa</taxon>
        <taxon>Ecdysozoa</taxon>
        <taxon>Arthropoda</taxon>
        <taxon>Hexapoda</taxon>
        <taxon>Insecta</taxon>
        <taxon>Pterygota</taxon>
        <taxon>Neoptera</taxon>
        <taxon>Endopterygota</taxon>
        <taxon>Diptera</taxon>
        <taxon>Nematocera</taxon>
        <taxon>Culicoidea</taxon>
        <taxon>Culicidae</taxon>
        <taxon>Culicinae</taxon>
        <taxon>Aedini</taxon>
        <taxon>Aedes</taxon>
        <taxon>Stegomyia</taxon>
    </lineage>
</organism>
<dbReference type="SMART" id="SM00355">
    <property type="entry name" value="ZnF_C2H2"/>
    <property type="match status" value="19"/>
</dbReference>
<dbReference type="InterPro" id="IPR003604">
    <property type="entry name" value="Matrin/U1-like-C_Znf_C2H2"/>
</dbReference>
<feature type="compositionally biased region" description="Basic and acidic residues" evidence="5">
    <location>
        <begin position="244"/>
        <end position="257"/>
    </location>
</feature>
<dbReference type="InterPro" id="IPR036236">
    <property type="entry name" value="Znf_C2H2_sf"/>
</dbReference>
<dbReference type="Gene3D" id="3.30.160.60">
    <property type="entry name" value="Classic Zinc Finger"/>
    <property type="match status" value="7"/>
</dbReference>
<dbReference type="FunCoup" id="A0A6I8TRQ4">
    <property type="interactions" value="198"/>
</dbReference>
<feature type="domain" description="C2H2-type" evidence="6">
    <location>
        <begin position="1159"/>
        <end position="1186"/>
    </location>
</feature>
<keyword evidence="3" id="KW-0863">Zinc-finger</keyword>
<keyword evidence="1" id="KW-0479">Metal-binding</keyword>
<keyword evidence="8" id="KW-1185">Reference proteome</keyword>
<feature type="region of interest" description="Disordered" evidence="5">
    <location>
        <begin position="130"/>
        <end position="177"/>
    </location>
</feature>
<dbReference type="PANTHER" id="PTHR24379">
    <property type="entry name" value="KRAB AND ZINC FINGER DOMAIN-CONTAINING"/>
    <property type="match status" value="1"/>
</dbReference>
<feature type="domain" description="C2H2-type" evidence="6">
    <location>
        <begin position="1066"/>
        <end position="1093"/>
    </location>
</feature>
<feature type="region of interest" description="Disordered" evidence="5">
    <location>
        <begin position="729"/>
        <end position="753"/>
    </location>
</feature>
<feature type="compositionally biased region" description="Acidic residues" evidence="5">
    <location>
        <begin position="162"/>
        <end position="173"/>
    </location>
</feature>
<feature type="region of interest" description="Disordered" evidence="5">
    <location>
        <begin position="84"/>
        <end position="103"/>
    </location>
</feature>
<feature type="compositionally biased region" description="Basic and acidic residues" evidence="5">
    <location>
        <begin position="87"/>
        <end position="103"/>
    </location>
</feature>
<accession>A0A6I8TRQ4</accession>
<evidence type="ECO:0000256" key="4">
    <source>
        <dbReference type="ARBA" id="ARBA00022833"/>
    </source>
</evidence>
<dbReference type="EnsemblMetazoa" id="AAEL014653-RB">
    <property type="protein sequence ID" value="AAEL014653-PB"/>
    <property type="gene ID" value="AAEL014653"/>
</dbReference>
<keyword evidence="4" id="KW-0862">Zinc</keyword>
<dbReference type="SUPFAM" id="SSF57667">
    <property type="entry name" value="beta-beta-alpha zinc fingers"/>
    <property type="match status" value="5"/>
</dbReference>
<dbReference type="GO" id="GO:0005634">
    <property type="term" value="C:nucleus"/>
    <property type="evidence" value="ECO:0007669"/>
    <property type="project" value="UniProtKB-ARBA"/>
</dbReference>
<dbReference type="Proteomes" id="UP000008820">
    <property type="component" value="Chromosome 2"/>
</dbReference>
<evidence type="ECO:0000256" key="5">
    <source>
        <dbReference type="SAM" id="MobiDB-lite"/>
    </source>
</evidence>
<dbReference type="OrthoDB" id="30289at2759"/>
<evidence type="ECO:0000256" key="2">
    <source>
        <dbReference type="ARBA" id="ARBA00022737"/>
    </source>
</evidence>
<evidence type="ECO:0000256" key="1">
    <source>
        <dbReference type="ARBA" id="ARBA00022723"/>
    </source>
</evidence>